<gene>
    <name evidence="2" type="ORF">PCOR1329_LOCUS31899</name>
</gene>
<feature type="compositionally biased region" description="Basic and acidic residues" evidence="1">
    <location>
        <begin position="99"/>
        <end position="119"/>
    </location>
</feature>
<dbReference type="Proteomes" id="UP001189429">
    <property type="component" value="Unassembled WGS sequence"/>
</dbReference>
<organism evidence="2 3">
    <name type="scientific">Prorocentrum cordatum</name>
    <dbReference type="NCBI Taxonomy" id="2364126"/>
    <lineage>
        <taxon>Eukaryota</taxon>
        <taxon>Sar</taxon>
        <taxon>Alveolata</taxon>
        <taxon>Dinophyceae</taxon>
        <taxon>Prorocentrales</taxon>
        <taxon>Prorocentraceae</taxon>
        <taxon>Prorocentrum</taxon>
    </lineage>
</organism>
<dbReference type="EMBL" id="CAUYUJ010012714">
    <property type="protein sequence ID" value="CAK0834489.1"/>
    <property type="molecule type" value="Genomic_DNA"/>
</dbReference>
<evidence type="ECO:0000313" key="2">
    <source>
        <dbReference type="EMBL" id="CAK0834489.1"/>
    </source>
</evidence>
<evidence type="ECO:0000256" key="1">
    <source>
        <dbReference type="SAM" id="MobiDB-lite"/>
    </source>
</evidence>
<feature type="region of interest" description="Disordered" evidence="1">
    <location>
        <begin position="1"/>
        <end position="40"/>
    </location>
</feature>
<feature type="compositionally biased region" description="Low complexity" evidence="1">
    <location>
        <begin position="1"/>
        <end position="14"/>
    </location>
</feature>
<evidence type="ECO:0000313" key="3">
    <source>
        <dbReference type="Proteomes" id="UP001189429"/>
    </source>
</evidence>
<feature type="region of interest" description="Disordered" evidence="1">
    <location>
        <begin position="63"/>
        <end position="82"/>
    </location>
</feature>
<comment type="caution">
    <text evidence="2">The sequence shown here is derived from an EMBL/GenBank/DDBJ whole genome shotgun (WGS) entry which is preliminary data.</text>
</comment>
<sequence length="119" mass="12865">MAPLLRPALPAARPVIPKGERRAGSRSGWGACHGRGASLRRSPRGALIHAGWAPCFSSGAALYKKQDKRGGKSSTRGDNFPAAVNQARVQCLEWSRQARGQEERGGEEKEETKSRKGDK</sequence>
<proteinExistence type="predicted"/>
<feature type="region of interest" description="Disordered" evidence="1">
    <location>
        <begin position="94"/>
        <end position="119"/>
    </location>
</feature>
<reference evidence="2" key="1">
    <citation type="submission" date="2023-10" db="EMBL/GenBank/DDBJ databases">
        <authorList>
            <person name="Chen Y."/>
            <person name="Shah S."/>
            <person name="Dougan E. K."/>
            <person name="Thang M."/>
            <person name="Chan C."/>
        </authorList>
    </citation>
    <scope>NUCLEOTIDE SEQUENCE [LARGE SCALE GENOMIC DNA]</scope>
</reference>
<protein>
    <submittedName>
        <fullName evidence="2">Uncharacterized protein</fullName>
    </submittedName>
</protein>
<keyword evidence="3" id="KW-1185">Reference proteome</keyword>
<name>A0ABN9SRD0_9DINO</name>
<accession>A0ABN9SRD0</accession>